<evidence type="ECO:0000256" key="17">
    <source>
        <dbReference type="ARBA" id="ARBA00047298"/>
    </source>
</evidence>
<dbReference type="EMBL" id="MPUH01000004">
    <property type="protein sequence ID" value="OMJ96068.1"/>
    <property type="molecule type" value="Genomic_DNA"/>
</dbReference>
<dbReference type="EC" id="2.7.11.1" evidence="4"/>
<evidence type="ECO:0000256" key="6">
    <source>
        <dbReference type="ARBA" id="ARBA00022527"/>
    </source>
</evidence>
<feature type="domain" description="AGC-kinase C-terminal" evidence="25">
    <location>
        <begin position="827"/>
        <end position="894"/>
    </location>
</feature>
<dbReference type="PROSITE" id="PS51285">
    <property type="entry name" value="AGC_KINASE_CTER"/>
    <property type="match status" value="1"/>
</dbReference>
<dbReference type="Gene3D" id="3.30.200.20">
    <property type="entry name" value="Phosphorylase Kinase, domain 1"/>
    <property type="match status" value="1"/>
</dbReference>
<dbReference type="InterPro" id="IPR018490">
    <property type="entry name" value="cNMP-bd_dom_sf"/>
</dbReference>
<dbReference type="PANTHER" id="PTHR24353:SF37">
    <property type="entry name" value="CAMP-DEPENDENT PROTEIN KINASE CATALYTIC SUBUNIT PRKX"/>
    <property type="match status" value="1"/>
</dbReference>
<dbReference type="SUPFAM" id="SSF56112">
    <property type="entry name" value="Protein kinase-like (PK-like)"/>
    <property type="match status" value="1"/>
</dbReference>
<evidence type="ECO:0000259" key="25">
    <source>
        <dbReference type="PROSITE" id="PS51285"/>
    </source>
</evidence>
<feature type="binding site" evidence="21">
    <location>
        <position position="602"/>
    </location>
    <ligand>
        <name>ATP</name>
        <dbReference type="ChEBI" id="CHEBI:30616"/>
    </ligand>
</feature>
<dbReference type="Pfam" id="PF00069">
    <property type="entry name" value="Pkinase"/>
    <property type="match status" value="1"/>
</dbReference>
<dbReference type="PROSITE" id="PS50042">
    <property type="entry name" value="CNMP_BINDING_3"/>
    <property type="match status" value="4"/>
</dbReference>
<dbReference type="GO" id="GO:0004691">
    <property type="term" value="F:cAMP-dependent protein kinase activity"/>
    <property type="evidence" value="ECO:0007669"/>
    <property type="project" value="TreeGrafter"/>
</dbReference>
<feature type="domain" description="Cyclic nucleotide-binding" evidence="24">
    <location>
        <begin position="97"/>
        <end position="212"/>
    </location>
</feature>
<evidence type="ECO:0000256" key="8">
    <source>
        <dbReference type="ARBA" id="ARBA00022553"/>
    </source>
</evidence>
<dbReference type="InterPro" id="IPR011009">
    <property type="entry name" value="Kinase-like_dom_sf"/>
</dbReference>
<evidence type="ECO:0000256" key="13">
    <source>
        <dbReference type="ARBA" id="ARBA00022840"/>
    </source>
</evidence>
<comment type="similarity">
    <text evidence="2">Belongs to the protein kinase superfamily. AGC Ser/Thr protein kinase family. cGMP subfamily.</text>
</comment>
<keyword evidence="5" id="KW-0963">Cytoplasm</keyword>
<comment type="catalytic activity">
    <reaction evidence="18">
        <text>L-seryl-[protein] + ATP = O-phospho-L-seryl-[protein] + ADP + H(+)</text>
        <dbReference type="Rhea" id="RHEA:17989"/>
        <dbReference type="Rhea" id="RHEA-COMP:9863"/>
        <dbReference type="Rhea" id="RHEA-COMP:11604"/>
        <dbReference type="ChEBI" id="CHEBI:15378"/>
        <dbReference type="ChEBI" id="CHEBI:29999"/>
        <dbReference type="ChEBI" id="CHEBI:30616"/>
        <dbReference type="ChEBI" id="CHEBI:83421"/>
        <dbReference type="ChEBI" id="CHEBI:456216"/>
        <dbReference type="EC" id="2.7.11.12"/>
    </reaction>
</comment>
<accession>A0A1R2D476</accession>
<evidence type="ECO:0000256" key="20">
    <source>
        <dbReference type="ARBA" id="ARBA00048679"/>
    </source>
</evidence>
<feature type="region of interest" description="Disordered" evidence="22">
    <location>
        <begin position="1"/>
        <end position="54"/>
    </location>
</feature>
<dbReference type="PRINTS" id="PR00103">
    <property type="entry name" value="CAMPKINASE"/>
</dbReference>
<dbReference type="CDD" id="cd00038">
    <property type="entry name" value="CAP_ED"/>
    <property type="match status" value="4"/>
</dbReference>
<dbReference type="SMART" id="SM00220">
    <property type="entry name" value="S_TKc"/>
    <property type="match status" value="1"/>
</dbReference>
<dbReference type="PROSITE" id="PS00107">
    <property type="entry name" value="PROTEIN_KINASE_ATP"/>
    <property type="match status" value="1"/>
</dbReference>
<evidence type="ECO:0000313" key="26">
    <source>
        <dbReference type="EMBL" id="OMJ96068.1"/>
    </source>
</evidence>
<dbReference type="EC" id="2.7.11.12" evidence="3"/>
<dbReference type="GO" id="GO:0046872">
    <property type="term" value="F:metal ion binding"/>
    <property type="evidence" value="ECO:0007669"/>
    <property type="project" value="UniProtKB-KW"/>
</dbReference>
<keyword evidence="14" id="KW-0460">Magnesium</keyword>
<keyword evidence="6" id="KW-0723">Serine/threonine-protein kinase</keyword>
<evidence type="ECO:0000256" key="19">
    <source>
        <dbReference type="ARBA" id="ARBA00047899"/>
    </source>
</evidence>
<evidence type="ECO:0000256" key="15">
    <source>
        <dbReference type="ARBA" id="ARBA00022992"/>
    </source>
</evidence>
<evidence type="ECO:0000256" key="5">
    <source>
        <dbReference type="ARBA" id="ARBA00022490"/>
    </source>
</evidence>
<dbReference type="GO" id="GO:0004692">
    <property type="term" value="F:cGMP-dependent protein kinase activity"/>
    <property type="evidence" value="ECO:0007669"/>
    <property type="project" value="UniProtKB-EC"/>
</dbReference>
<evidence type="ECO:0000256" key="18">
    <source>
        <dbReference type="ARBA" id="ARBA00047462"/>
    </source>
</evidence>
<keyword evidence="8" id="KW-0597">Phosphoprotein</keyword>
<dbReference type="GO" id="GO:0030553">
    <property type="term" value="F:cGMP binding"/>
    <property type="evidence" value="ECO:0007669"/>
    <property type="project" value="UniProtKB-KW"/>
</dbReference>
<gene>
    <name evidence="26" type="ORF">SteCoe_451</name>
</gene>
<evidence type="ECO:0000256" key="12">
    <source>
        <dbReference type="ARBA" id="ARBA00022777"/>
    </source>
</evidence>
<keyword evidence="10" id="KW-0479">Metal-binding</keyword>
<keyword evidence="13 21" id="KW-0067">ATP-binding</keyword>
<feature type="compositionally biased region" description="Polar residues" evidence="22">
    <location>
        <begin position="1"/>
        <end position="27"/>
    </location>
</feature>
<name>A0A1R2D476_9CILI</name>
<keyword evidence="9" id="KW-0808">Transferase</keyword>
<dbReference type="InterPro" id="IPR014710">
    <property type="entry name" value="RmlC-like_jellyroll"/>
</dbReference>
<dbReference type="InterPro" id="IPR018488">
    <property type="entry name" value="cNMP-bd_CS"/>
</dbReference>
<sequence>MGSTCSGCMSSEQPANVQNPPESSTSAVIEEDKEEKDDKEIIEKCLEEPSKKKPRKGYIKKKKLDRITEARSGKILNQLKSLKDVQFLKDSMNKVLILRNLDDSCKQKVIESMKLSLLEPKEIVFEQNRLSECFYIVSNGRLEVIVNEVRVGILKQGDCFGEKSLIDDCPHINTVRTLEKSMLWFIDRNSYKLALESQSALEFKETLDFMTSVPIFKSLTNEQLQALLSVITMQNYDKDQVIFNEGEPGDTLHIVKSGEVNVVINKNVLRVMGKGSFYGDQALINRCLRTATIIANTQVTVFVVKRDSLTEALGTGIEDVIFRNTIKMALEKTTILKDLSNMQQILDIMKIIHYSPGDIVIKKGDRKGQKLYIVVKGRLKCGAATLETYDIIGENEMKKNSKERHLENIVAELQSVVSEISKKRLENFMDIKIKKLNAVQEILTILQSVDIFRYLTIDRLKLLVKVLSERNYAEGENVITQGETGDKLFIIKEGTVNVVKNNDVIRTLGKGNFFGERALVFNETRSANVVANSQVVCWVLEKSSFKKIVDEKMNNALVKRVEMQDDMIGLNDLVPIKVIGKGTHGIVYLCAHKDKKNLYALKSVTRQKVAAYELYENLNTERNILMKVDHLMIVKLVKTFKDNLRIYFLMEFIRGIDLFDLQSKISLMPYNDCRFFASCIVLILEFLHKSDIIYRDLKPENLLVDEEGYIKIIDFGSAKIVKGKTYTSLGTPHYMAPEIMTGTGYTSSVDWWSLGIIIYEMLEGLVPFGPHEEDPISIYEKVMEHNLTFTNISDPEAKSIIQQLLNIKPGIRNSGNTEKLKSHEYFEGLNWESIICRQYKPKFVPKSTDMSQEISRAFKARKVLRDFINREESQDVLFRQNSKPITNYNWDVNF</sequence>
<evidence type="ECO:0000256" key="10">
    <source>
        <dbReference type="ARBA" id="ARBA00022723"/>
    </source>
</evidence>
<evidence type="ECO:0000313" key="27">
    <source>
        <dbReference type="Proteomes" id="UP000187209"/>
    </source>
</evidence>
<dbReference type="Gene3D" id="2.60.120.10">
    <property type="entry name" value="Jelly Rolls"/>
    <property type="match status" value="4"/>
</dbReference>
<dbReference type="PROSITE" id="PS50011">
    <property type="entry name" value="PROTEIN_KINASE_DOM"/>
    <property type="match status" value="1"/>
</dbReference>
<comment type="catalytic activity">
    <reaction evidence="19">
        <text>L-threonyl-[protein] + ATP = O-phospho-L-threonyl-[protein] + ADP + H(+)</text>
        <dbReference type="Rhea" id="RHEA:46608"/>
        <dbReference type="Rhea" id="RHEA-COMP:11060"/>
        <dbReference type="Rhea" id="RHEA-COMP:11605"/>
        <dbReference type="ChEBI" id="CHEBI:15378"/>
        <dbReference type="ChEBI" id="CHEBI:30013"/>
        <dbReference type="ChEBI" id="CHEBI:30616"/>
        <dbReference type="ChEBI" id="CHEBI:61977"/>
        <dbReference type="ChEBI" id="CHEBI:456216"/>
        <dbReference type="EC" id="2.7.11.1"/>
    </reaction>
</comment>
<dbReference type="GO" id="GO:0007010">
    <property type="term" value="P:cytoskeleton organization"/>
    <property type="evidence" value="ECO:0007669"/>
    <property type="project" value="UniProtKB-ARBA"/>
</dbReference>
<evidence type="ECO:0000256" key="2">
    <source>
        <dbReference type="ARBA" id="ARBA00006352"/>
    </source>
</evidence>
<dbReference type="GO" id="GO:0005952">
    <property type="term" value="C:cAMP-dependent protein kinase complex"/>
    <property type="evidence" value="ECO:0007669"/>
    <property type="project" value="TreeGrafter"/>
</dbReference>
<dbReference type="InterPro" id="IPR000719">
    <property type="entry name" value="Prot_kinase_dom"/>
</dbReference>
<evidence type="ECO:0000256" key="11">
    <source>
        <dbReference type="ARBA" id="ARBA00022741"/>
    </source>
</evidence>
<evidence type="ECO:0000256" key="21">
    <source>
        <dbReference type="PROSITE-ProRule" id="PRU10141"/>
    </source>
</evidence>
<keyword evidence="12" id="KW-0418">Kinase</keyword>
<dbReference type="InterPro" id="IPR000595">
    <property type="entry name" value="cNMP-bd_dom"/>
</dbReference>
<dbReference type="PROSITE" id="PS00108">
    <property type="entry name" value="PROTEIN_KINASE_ST"/>
    <property type="match status" value="1"/>
</dbReference>
<dbReference type="PROSITE" id="PS00888">
    <property type="entry name" value="CNMP_BINDING_1"/>
    <property type="match status" value="1"/>
</dbReference>
<dbReference type="Gene3D" id="1.10.510.10">
    <property type="entry name" value="Transferase(Phosphotransferase) domain 1"/>
    <property type="match status" value="1"/>
</dbReference>
<proteinExistence type="inferred from homology"/>
<evidence type="ECO:0000256" key="16">
    <source>
        <dbReference type="ARBA" id="ARBA00024113"/>
    </source>
</evidence>
<dbReference type="AlphaFoldDB" id="A0A1R2D476"/>
<keyword evidence="11 21" id="KW-0547">Nucleotide-binding</keyword>
<feature type="domain" description="Cyclic nucleotide-binding" evidence="24">
    <location>
        <begin position="451"/>
        <end position="549"/>
    </location>
</feature>
<dbReference type="FunFam" id="1.10.510.10:FF:000024">
    <property type="entry name" value="Probable serine/threonine-protein kinase cot-1"/>
    <property type="match status" value="1"/>
</dbReference>
<feature type="compositionally biased region" description="Basic and acidic residues" evidence="22">
    <location>
        <begin position="36"/>
        <end position="51"/>
    </location>
</feature>
<evidence type="ECO:0000256" key="22">
    <source>
        <dbReference type="SAM" id="MobiDB-lite"/>
    </source>
</evidence>
<keyword evidence="15" id="KW-0142">cGMP-binding</keyword>
<feature type="domain" description="Protein kinase" evidence="23">
    <location>
        <begin position="573"/>
        <end position="826"/>
    </location>
</feature>
<protein>
    <recommendedName>
        <fullName evidence="16">cGMP-dependent protein kinase</fullName>
        <ecNumber evidence="4">2.7.11.1</ecNumber>
        <ecNumber evidence="3">2.7.11.12</ecNumber>
    </recommendedName>
</protein>
<evidence type="ECO:0000259" key="24">
    <source>
        <dbReference type="PROSITE" id="PS50042"/>
    </source>
</evidence>
<comment type="cofactor">
    <cofactor evidence="1">
        <name>Mg(2+)</name>
        <dbReference type="ChEBI" id="CHEBI:18420"/>
    </cofactor>
</comment>
<evidence type="ECO:0000256" key="14">
    <source>
        <dbReference type="ARBA" id="ARBA00022842"/>
    </source>
</evidence>
<evidence type="ECO:0000259" key="23">
    <source>
        <dbReference type="PROSITE" id="PS50011"/>
    </source>
</evidence>
<keyword evidence="7" id="KW-0140">cGMP</keyword>
<evidence type="ECO:0000256" key="9">
    <source>
        <dbReference type="ARBA" id="ARBA00022679"/>
    </source>
</evidence>
<dbReference type="Pfam" id="PF00027">
    <property type="entry name" value="cNMP_binding"/>
    <property type="match status" value="4"/>
</dbReference>
<dbReference type="SMART" id="SM00100">
    <property type="entry name" value="cNMP"/>
    <property type="match status" value="4"/>
</dbReference>
<reference evidence="26 27" key="1">
    <citation type="submission" date="2016-11" db="EMBL/GenBank/DDBJ databases">
        <title>The macronuclear genome of Stentor coeruleus: a giant cell with tiny introns.</title>
        <authorList>
            <person name="Slabodnick M."/>
            <person name="Ruby J.G."/>
            <person name="Reiff S.B."/>
            <person name="Swart E.C."/>
            <person name="Gosai S."/>
            <person name="Prabakaran S."/>
            <person name="Witkowska E."/>
            <person name="Larue G.E."/>
            <person name="Fisher S."/>
            <person name="Freeman R.M."/>
            <person name="Gunawardena J."/>
            <person name="Chu W."/>
            <person name="Stover N.A."/>
            <person name="Gregory B.D."/>
            <person name="Nowacki M."/>
            <person name="Derisi J."/>
            <person name="Roy S.W."/>
            <person name="Marshall W.F."/>
            <person name="Sood P."/>
        </authorList>
    </citation>
    <scope>NUCLEOTIDE SEQUENCE [LARGE SCALE GENOMIC DNA]</scope>
    <source>
        <strain evidence="26">WM001</strain>
    </source>
</reference>
<organism evidence="26 27">
    <name type="scientific">Stentor coeruleus</name>
    <dbReference type="NCBI Taxonomy" id="5963"/>
    <lineage>
        <taxon>Eukaryota</taxon>
        <taxon>Sar</taxon>
        <taxon>Alveolata</taxon>
        <taxon>Ciliophora</taxon>
        <taxon>Postciliodesmatophora</taxon>
        <taxon>Heterotrichea</taxon>
        <taxon>Heterotrichida</taxon>
        <taxon>Stentoridae</taxon>
        <taxon>Stentor</taxon>
    </lineage>
</organism>
<dbReference type="PROSITE" id="PS00889">
    <property type="entry name" value="CNMP_BINDING_2"/>
    <property type="match status" value="1"/>
</dbReference>
<dbReference type="SUPFAM" id="SSF51206">
    <property type="entry name" value="cAMP-binding domain-like"/>
    <property type="match status" value="4"/>
</dbReference>
<comment type="catalytic activity">
    <reaction evidence="20">
        <text>L-seryl-[protein] + ATP = O-phospho-L-seryl-[protein] + ADP + H(+)</text>
        <dbReference type="Rhea" id="RHEA:17989"/>
        <dbReference type="Rhea" id="RHEA-COMP:9863"/>
        <dbReference type="Rhea" id="RHEA-COMP:11604"/>
        <dbReference type="ChEBI" id="CHEBI:15378"/>
        <dbReference type="ChEBI" id="CHEBI:29999"/>
        <dbReference type="ChEBI" id="CHEBI:30616"/>
        <dbReference type="ChEBI" id="CHEBI:83421"/>
        <dbReference type="ChEBI" id="CHEBI:456216"/>
        <dbReference type="EC" id="2.7.11.1"/>
    </reaction>
</comment>
<evidence type="ECO:0000256" key="7">
    <source>
        <dbReference type="ARBA" id="ARBA00022535"/>
    </source>
</evidence>
<evidence type="ECO:0000256" key="3">
    <source>
        <dbReference type="ARBA" id="ARBA00012428"/>
    </source>
</evidence>
<dbReference type="InterPro" id="IPR008271">
    <property type="entry name" value="Ser/Thr_kinase_AS"/>
</dbReference>
<dbReference type="Proteomes" id="UP000187209">
    <property type="component" value="Unassembled WGS sequence"/>
</dbReference>
<dbReference type="GO" id="GO:0005524">
    <property type="term" value="F:ATP binding"/>
    <property type="evidence" value="ECO:0007669"/>
    <property type="project" value="UniProtKB-UniRule"/>
</dbReference>
<comment type="catalytic activity">
    <reaction evidence="17">
        <text>L-threonyl-[protein] + ATP = O-phospho-L-threonyl-[protein] + ADP + H(+)</text>
        <dbReference type="Rhea" id="RHEA:46608"/>
        <dbReference type="Rhea" id="RHEA-COMP:11060"/>
        <dbReference type="Rhea" id="RHEA-COMP:11605"/>
        <dbReference type="ChEBI" id="CHEBI:15378"/>
        <dbReference type="ChEBI" id="CHEBI:30013"/>
        <dbReference type="ChEBI" id="CHEBI:30616"/>
        <dbReference type="ChEBI" id="CHEBI:61977"/>
        <dbReference type="ChEBI" id="CHEBI:456216"/>
        <dbReference type="EC" id="2.7.11.12"/>
    </reaction>
</comment>
<dbReference type="OrthoDB" id="100546at2759"/>
<feature type="domain" description="Cyclic nucleotide-binding" evidence="24">
    <location>
        <begin position="338"/>
        <end position="380"/>
    </location>
</feature>
<dbReference type="InterPro" id="IPR017441">
    <property type="entry name" value="Protein_kinase_ATP_BS"/>
</dbReference>
<dbReference type="InterPro" id="IPR000961">
    <property type="entry name" value="AGC-kinase_C"/>
</dbReference>
<keyword evidence="27" id="KW-1185">Reference proteome</keyword>
<dbReference type="PANTHER" id="PTHR24353">
    <property type="entry name" value="CYCLIC NUCLEOTIDE-DEPENDENT PROTEIN KINASE"/>
    <property type="match status" value="1"/>
</dbReference>
<evidence type="ECO:0000256" key="4">
    <source>
        <dbReference type="ARBA" id="ARBA00012513"/>
    </source>
</evidence>
<comment type="caution">
    <text evidence="26">The sequence shown here is derived from an EMBL/GenBank/DDBJ whole genome shotgun (WGS) entry which is preliminary data.</text>
</comment>
<feature type="domain" description="Cyclic nucleotide-binding" evidence="24">
    <location>
        <begin position="215"/>
        <end position="314"/>
    </location>
</feature>
<evidence type="ECO:0000256" key="1">
    <source>
        <dbReference type="ARBA" id="ARBA00001946"/>
    </source>
</evidence>